<evidence type="ECO:0000313" key="2">
    <source>
        <dbReference type="EMBL" id="MPA62783.1"/>
    </source>
</evidence>
<feature type="compositionally biased region" description="Basic and acidic residues" evidence="1">
    <location>
        <begin position="270"/>
        <end position="281"/>
    </location>
</feature>
<sequence>MDPYEQRLRDEVIYLHSLWHQGPPRNPNPNPNPNPNNNPSRQLQPSNSTRFKNDKKRATGRKRIKGKEFPPESYPLPVSDIAWPCKAPAETPTETTSGWPNLKPHSATRLPSAEEQARFAANQAQQKGLKAAQEFFSSNADSDGDGDSDEDMEDEDDMMDDDDGCEEYKFFLKVFMEDAELKGYYKNKYEGGDFCCFVCGGIGKKVGKRFKDCVALVQHSTAIAKTKKKRAHRAYGQVICKVLGWDINRLPTIVLSLSSKSGELQGNPDAGREDSDMLRKNPDSENVNCELVLNDSSDVCQKEELHNGSVVDLSNVVSDELMICENSLKATDVNKSMEDIDSGVSSNVDGNTEGVVNCLEPFKEDGVGSVGNEIKNNHKDIIVSDGQKEDNKYQN</sequence>
<organism evidence="2">
    <name type="scientific">Davidia involucrata</name>
    <name type="common">Dove tree</name>
    <dbReference type="NCBI Taxonomy" id="16924"/>
    <lineage>
        <taxon>Eukaryota</taxon>
        <taxon>Viridiplantae</taxon>
        <taxon>Streptophyta</taxon>
        <taxon>Embryophyta</taxon>
        <taxon>Tracheophyta</taxon>
        <taxon>Spermatophyta</taxon>
        <taxon>Magnoliopsida</taxon>
        <taxon>eudicotyledons</taxon>
        <taxon>Gunneridae</taxon>
        <taxon>Pentapetalae</taxon>
        <taxon>asterids</taxon>
        <taxon>Cornales</taxon>
        <taxon>Nyssaceae</taxon>
        <taxon>Davidia</taxon>
    </lineage>
</organism>
<feature type="region of interest" description="Disordered" evidence="1">
    <location>
        <begin position="262"/>
        <end position="281"/>
    </location>
</feature>
<feature type="compositionally biased region" description="Basic residues" evidence="1">
    <location>
        <begin position="53"/>
        <end position="65"/>
    </location>
</feature>
<feature type="region of interest" description="Disordered" evidence="1">
    <location>
        <begin position="16"/>
        <end position="116"/>
    </location>
</feature>
<evidence type="ECO:0000256" key="1">
    <source>
        <dbReference type="SAM" id="MobiDB-lite"/>
    </source>
</evidence>
<feature type="compositionally biased region" description="Acidic residues" evidence="1">
    <location>
        <begin position="142"/>
        <end position="159"/>
    </location>
</feature>
<name>A0A5B7B601_DAVIN</name>
<dbReference type="PANTHER" id="PTHR34546">
    <property type="entry name" value="OS06G0153600 PROTEIN"/>
    <property type="match status" value="1"/>
</dbReference>
<dbReference type="EMBL" id="GHES01032224">
    <property type="protein sequence ID" value="MPA62783.1"/>
    <property type="molecule type" value="Transcribed_RNA"/>
</dbReference>
<proteinExistence type="predicted"/>
<feature type="compositionally biased region" description="Polar residues" evidence="1">
    <location>
        <begin position="40"/>
        <end position="50"/>
    </location>
</feature>
<dbReference type="AlphaFoldDB" id="A0A5B7B601"/>
<reference evidence="2" key="1">
    <citation type="submission" date="2019-08" db="EMBL/GenBank/DDBJ databases">
        <title>Reference gene set and small RNA set construction with multiple tissues from Davidia involucrata Baill.</title>
        <authorList>
            <person name="Yang H."/>
            <person name="Zhou C."/>
            <person name="Li G."/>
            <person name="Wang J."/>
            <person name="Gao P."/>
            <person name="Wang M."/>
            <person name="Wang R."/>
            <person name="Zhao Y."/>
        </authorList>
    </citation>
    <scope>NUCLEOTIDE SEQUENCE</scope>
    <source>
        <tissue evidence="2">Mixed with DoveR01_LX</tissue>
    </source>
</reference>
<dbReference type="PANTHER" id="PTHR34546:SF3">
    <property type="entry name" value="OS06G0153600 PROTEIN"/>
    <property type="match status" value="1"/>
</dbReference>
<protein>
    <submittedName>
        <fullName evidence="2">Uncharacterized protein</fullName>
    </submittedName>
</protein>
<feature type="compositionally biased region" description="Pro residues" evidence="1">
    <location>
        <begin position="24"/>
        <end position="36"/>
    </location>
</feature>
<accession>A0A5B7B601</accession>
<gene>
    <name evidence="2" type="ORF">Din_032224</name>
</gene>
<feature type="region of interest" description="Disordered" evidence="1">
    <location>
        <begin position="137"/>
        <end position="159"/>
    </location>
</feature>